<sequence length="392" mass="45335">MKDLLQDLMDQSTNTQPKLMLRRTESVVEKLLTNWMSICLYGFLRESVGEPLFLLVSALSQRISKGPVDAITEKALYTLNEDWLLWQAQDFNNLKLNVTFPASPGTDDITLDVNVLDCDTVEQGKEKILQIFKMKFGYFQQFQAKHIDIEYDNNGIYLRLQEIDQSSKALDNGTTVLNTFMHYKIPDGAKIRVTRRTNQPKISTQESIKDDNNYDKKYCHLIKADLEELEDQVNSAQKRKKVKLKEVYLTKLLSTKVAVHSFVENLFRTIWGTPNNKVPIAIKYFFDFLDHQGENKKITDPDVLHIWKTLPLRYWVNILKNPQFVFDMEKSAHLDGCLSVIAQAFMDCFSLTDQQLGKVRACGFASCDSCSFGILCLYWLTFTTCFHNIYFC</sequence>
<feature type="domain" description="Plexin cytoplasmic RhoGTPase-binding" evidence="3">
    <location>
        <begin position="79"/>
        <end position="192"/>
    </location>
</feature>
<dbReference type="PANTHER" id="PTHR22625:SF4">
    <property type="entry name" value="PLEXIN-C1"/>
    <property type="match status" value="1"/>
</dbReference>
<keyword evidence="1" id="KW-0175">Coiled coil</keyword>
<evidence type="ECO:0000313" key="4">
    <source>
        <dbReference type="EMBL" id="MBN3291029.1"/>
    </source>
</evidence>
<dbReference type="Pfam" id="PF20170">
    <property type="entry name" value="Plexin_RBD"/>
    <property type="match status" value="1"/>
</dbReference>
<dbReference type="PANTHER" id="PTHR22625">
    <property type="entry name" value="PLEXIN"/>
    <property type="match status" value="1"/>
</dbReference>
<protein>
    <submittedName>
        <fullName evidence="4">PLXC1 protein</fullName>
    </submittedName>
</protein>
<dbReference type="Gene3D" id="1.10.506.10">
    <property type="entry name" value="GTPase Activation - p120gap, domain 1"/>
    <property type="match status" value="2"/>
</dbReference>
<feature type="domain" description="Plexin cytoplasmic RasGAP" evidence="2">
    <location>
        <begin position="1"/>
        <end position="358"/>
    </location>
</feature>
<keyword evidence="5" id="KW-1185">Reference proteome</keyword>
<comment type="caution">
    <text evidence="4">The sequence shown here is derived from an EMBL/GenBank/DDBJ whole genome shotgun (WGS) entry which is preliminary data.</text>
</comment>
<proteinExistence type="predicted"/>
<reference evidence="4" key="1">
    <citation type="journal article" date="2021" name="Cell">
        <title>Tracing the genetic footprints of vertebrate landing in non-teleost ray-finned fishes.</title>
        <authorList>
            <person name="Bi X."/>
            <person name="Wang K."/>
            <person name="Yang L."/>
            <person name="Pan H."/>
            <person name="Jiang H."/>
            <person name="Wei Q."/>
            <person name="Fang M."/>
            <person name="Yu H."/>
            <person name="Zhu C."/>
            <person name="Cai Y."/>
            <person name="He Y."/>
            <person name="Gan X."/>
            <person name="Zeng H."/>
            <person name="Yu D."/>
            <person name="Zhu Y."/>
            <person name="Jiang H."/>
            <person name="Qiu Q."/>
            <person name="Yang H."/>
            <person name="Zhang Y.E."/>
            <person name="Wang W."/>
            <person name="Zhu M."/>
            <person name="He S."/>
            <person name="Zhang G."/>
        </authorList>
    </citation>
    <scope>NUCLEOTIDE SEQUENCE</scope>
    <source>
        <strain evidence="4">Bchr_001</strain>
    </source>
</reference>
<feature type="coiled-coil region" evidence="1">
    <location>
        <begin position="219"/>
        <end position="246"/>
    </location>
</feature>
<evidence type="ECO:0000313" key="5">
    <source>
        <dbReference type="Proteomes" id="UP001166052"/>
    </source>
</evidence>
<dbReference type="SUPFAM" id="SSF48350">
    <property type="entry name" value="GTPase activation domain, GAP"/>
    <property type="match status" value="1"/>
</dbReference>
<dbReference type="InterPro" id="IPR046800">
    <property type="entry name" value="Plexin_RBD"/>
</dbReference>
<name>A0ABS2YX11_POLSE</name>
<feature type="non-terminal residue" evidence="4">
    <location>
        <position position="392"/>
    </location>
</feature>
<feature type="non-terminal residue" evidence="4">
    <location>
        <position position="1"/>
    </location>
</feature>
<dbReference type="InterPro" id="IPR013548">
    <property type="entry name" value="Plexin_cytoplasmic_RasGAP_dom"/>
</dbReference>
<dbReference type="Pfam" id="PF08337">
    <property type="entry name" value="Plexin_cytopl"/>
    <property type="match status" value="1"/>
</dbReference>
<evidence type="ECO:0000259" key="2">
    <source>
        <dbReference type="Pfam" id="PF08337"/>
    </source>
</evidence>
<organism evidence="4 5">
    <name type="scientific">Polypterus senegalus</name>
    <name type="common">Senegal bichir</name>
    <dbReference type="NCBI Taxonomy" id="55291"/>
    <lineage>
        <taxon>Eukaryota</taxon>
        <taxon>Metazoa</taxon>
        <taxon>Chordata</taxon>
        <taxon>Craniata</taxon>
        <taxon>Vertebrata</taxon>
        <taxon>Euteleostomi</taxon>
        <taxon>Actinopterygii</taxon>
        <taxon>Polypteriformes</taxon>
        <taxon>Polypteridae</taxon>
        <taxon>Polypterus</taxon>
    </lineage>
</organism>
<evidence type="ECO:0000256" key="1">
    <source>
        <dbReference type="SAM" id="Coils"/>
    </source>
</evidence>
<dbReference type="EMBL" id="JAAWVN010010487">
    <property type="protein sequence ID" value="MBN3291029.1"/>
    <property type="molecule type" value="Genomic_DNA"/>
</dbReference>
<dbReference type="Proteomes" id="UP001166052">
    <property type="component" value="Unassembled WGS sequence"/>
</dbReference>
<evidence type="ECO:0000259" key="3">
    <source>
        <dbReference type="Pfam" id="PF20170"/>
    </source>
</evidence>
<dbReference type="InterPro" id="IPR008936">
    <property type="entry name" value="Rho_GTPase_activation_prot"/>
</dbReference>
<dbReference type="InterPro" id="IPR031148">
    <property type="entry name" value="Plexin"/>
</dbReference>
<gene>
    <name evidence="4" type="primary">Plxnc1_0</name>
    <name evidence="4" type="ORF">GTO92_0019729</name>
</gene>
<accession>A0ABS2YX11</accession>